<feature type="region of interest" description="Disordered" evidence="1">
    <location>
        <begin position="13"/>
        <end position="453"/>
    </location>
</feature>
<feature type="compositionally biased region" description="Low complexity" evidence="1">
    <location>
        <begin position="13"/>
        <end position="22"/>
    </location>
</feature>
<feature type="compositionally biased region" description="Pro residues" evidence="1">
    <location>
        <begin position="185"/>
        <end position="194"/>
    </location>
</feature>
<feature type="compositionally biased region" description="Basic and acidic residues" evidence="1">
    <location>
        <begin position="311"/>
        <end position="325"/>
    </location>
</feature>
<feature type="compositionally biased region" description="Basic and acidic residues" evidence="1">
    <location>
        <begin position="128"/>
        <end position="156"/>
    </location>
</feature>
<feature type="compositionally biased region" description="Gly residues" evidence="1">
    <location>
        <begin position="48"/>
        <end position="62"/>
    </location>
</feature>
<feature type="compositionally biased region" description="Low complexity" evidence="1">
    <location>
        <begin position="403"/>
        <end position="420"/>
    </location>
</feature>
<organism evidence="2 3">
    <name type="scientific">Gonapodya prolifera (strain JEL478)</name>
    <name type="common">Monoblepharis prolifera</name>
    <dbReference type="NCBI Taxonomy" id="1344416"/>
    <lineage>
        <taxon>Eukaryota</taxon>
        <taxon>Fungi</taxon>
        <taxon>Fungi incertae sedis</taxon>
        <taxon>Chytridiomycota</taxon>
        <taxon>Chytridiomycota incertae sedis</taxon>
        <taxon>Monoblepharidomycetes</taxon>
        <taxon>Monoblepharidales</taxon>
        <taxon>Gonapodyaceae</taxon>
        <taxon>Gonapodya</taxon>
    </lineage>
</organism>
<dbReference type="EMBL" id="KQ965754">
    <property type="protein sequence ID" value="KXS16219.1"/>
    <property type="molecule type" value="Genomic_DNA"/>
</dbReference>
<feature type="compositionally biased region" description="Basic and acidic residues" evidence="1">
    <location>
        <begin position="88"/>
        <end position="120"/>
    </location>
</feature>
<feature type="compositionally biased region" description="Pro residues" evidence="1">
    <location>
        <begin position="427"/>
        <end position="438"/>
    </location>
</feature>
<sequence>MATNLARLNAELEGLLNANPNPSTAPTPPNPLNGWGESSDKAWENLMRGGGGGARGVPGRGQGYNSTGYRGQPHDDGRQGYGGGGGKGGRDDRGGGRDDRGGPYRDDRHGGGGLDDRRVTGGDGRGGTYRDDRGGGGRDDWSGSRDGRTGRRDVYSDRGGYPNDRAGRDDRSAYGQRDNFDRRPAPAPSPPRPEINPHRQPWEDPDFDAYGRAPVDPGPPPSARPYEDRQGGYDTRQGYPDPRSAWPYDNRTTQRDERGDGERRDMDWSPHAGRDGGYGGGGERDSGYDGGRRNSYDRTPPSNPVDQYAATRRDRDGYGSAHDRIPSSANQVDPYTSTRRDRTPPSNPVDSYSATRRDSYGSGSYPQAGDGRYPPPFGTPLDGSANSGVSKRSRDEFEYEYEYTGSGSHTYTSTSTSTSGRQRDAPTPAPVPAPAPDAPPKRKYKGGSRGWDL</sequence>
<keyword evidence="3" id="KW-1185">Reference proteome</keyword>
<gene>
    <name evidence="2" type="ORF">M427DRAFT_134274</name>
</gene>
<dbReference type="OMA" id="DPRSAWP"/>
<accession>A0A139AHQ5</accession>
<proteinExistence type="predicted"/>
<name>A0A139AHQ5_GONPJ</name>
<evidence type="ECO:0000256" key="1">
    <source>
        <dbReference type="SAM" id="MobiDB-lite"/>
    </source>
</evidence>
<feature type="compositionally biased region" description="Basic and acidic residues" evidence="1">
    <location>
        <begin position="165"/>
        <end position="184"/>
    </location>
</feature>
<protein>
    <submittedName>
        <fullName evidence="2">Uncharacterized protein</fullName>
    </submittedName>
</protein>
<evidence type="ECO:0000313" key="3">
    <source>
        <dbReference type="Proteomes" id="UP000070544"/>
    </source>
</evidence>
<evidence type="ECO:0000313" key="2">
    <source>
        <dbReference type="EMBL" id="KXS16219.1"/>
    </source>
</evidence>
<reference evidence="2 3" key="1">
    <citation type="journal article" date="2015" name="Genome Biol. Evol.">
        <title>Phylogenomic analyses indicate that early fungi evolved digesting cell walls of algal ancestors of land plants.</title>
        <authorList>
            <person name="Chang Y."/>
            <person name="Wang S."/>
            <person name="Sekimoto S."/>
            <person name="Aerts A.L."/>
            <person name="Choi C."/>
            <person name="Clum A."/>
            <person name="LaButti K.M."/>
            <person name="Lindquist E.A."/>
            <person name="Yee Ngan C."/>
            <person name="Ohm R.A."/>
            <person name="Salamov A.A."/>
            <person name="Grigoriev I.V."/>
            <person name="Spatafora J.W."/>
            <person name="Berbee M.L."/>
        </authorList>
    </citation>
    <scope>NUCLEOTIDE SEQUENCE [LARGE SCALE GENOMIC DNA]</scope>
    <source>
        <strain evidence="2 3">JEL478</strain>
    </source>
</reference>
<feature type="compositionally biased region" description="Polar residues" evidence="1">
    <location>
        <begin position="327"/>
        <end position="337"/>
    </location>
</feature>
<dbReference type="Proteomes" id="UP000070544">
    <property type="component" value="Unassembled WGS sequence"/>
</dbReference>
<dbReference type="AlphaFoldDB" id="A0A139AHQ5"/>
<feature type="compositionally biased region" description="Basic and acidic residues" evidence="1">
    <location>
        <begin position="282"/>
        <end position="296"/>
    </location>
</feature>
<feature type="compositionally biased region" description="Basic and acidic residues" evidence="1">
    <location>
        <begin position="252"/>
        <end position="274"/>
    </location>
</feature>